<protein>
    <recommendedName>
        <fullName evidence="5">M96 mating-specific protein family</fullName>
    </recommendedName>
</protein>
<evidence type="ECO:0008006" key="5">
    <source>
        <dbReference type="Google" id="ProtNLM"/>
    </source>
</evidence>
<gene>
    <name evidence="3" type="ORF">P3T76_003234</name>
</gene>
<keyword evidence="1" id="KW-0175">Coiled coil</keyword>
<comment type="caution">
    <text evidence="3">The sequence shown here is derived from an EMBL/GenBank/DDBJ whole genome shotgun (WGS) entry which is preliminary data.</text>
</comment>
<keyword evidence="4" id="KW-1185">Reference proteome</keyword>
<evidence type="ECO:0000313" key="4">
    <source>
        <dbReference type="Proteomes" id="UP001259832"/>
    </source>
</evidence>
<evidence type="ECO:0000256" key="2">
    <source>
        <dbReference type="SAM" id="MobiDB-lite"/>
    </source>
</evidence>
<dbReference type="AlphaFoldDB" id="A0AAD9GV91"/>
<feature type="region of interest" description="Disordered" evidence="2">
    <location>
        <begin position="587"/>
        <end position="613"/>
    </location>
</feature>
<dbReference type="Proteomes" id="UP001259832">
    <property type="component" value="Unassembled WGS sequence"/>
</dbReference>
<reference evidence="3" key="1">
    <citation type="submission" date="2023-08" db="EMBL/GenBank/DDBJ databases">
        <title>Reference Genome Resource for the Citrus Pathogen Phytophthora citrophthora.</title>
        <authorList>
            <person name="Moller H."/>
            <person name="Coetzee B."/>
            <person name="Rose L.J."/>
            <person name="Van Niekerk J.M."/>
        </authorList>
    </citation>
    <scope>NUCLEOTIDE SEQUENCE</scope>
    <source>
        <strain evidence="3">STE-U-9442</strain>
    </source>
</reference>
<dbReference type="PANTHER" id="PTHR35796:SF3">
    <property type="entry name" value="BHLH DOMAIN-CONTAINING PROTEIN"/>
    <property type="match status" value="1"/>
</dbReference>
<name>A0AAD9GV91_9STRA</name>
<feature type="compositionally biased region" description="Polar residues" evidence="2">
    <location>
        <begin position="514"/>
        <end position="532"/>
    </location>
</feature>
<accession>A0AAD9GV91</accession>
<proteinExistence type="predicted"/>
<feature type="region of interest" description="Disordered" evidence="2">
    <location>
        <begin position="514"/>
        <end position="565"/>
    </location>
</feature>
<evidence type="ECO:0000256" key="1">
    <source>
        <dbReference type="SAM" id="Coils"/>
    </source>
</evidence>
<dbReference type="PANTHER" id="PTHR35796">
    <property type="entry name" value="HYPOTHETICAL CYTOSOLIC PROTEIN"/>
    <property type="match status" value="1"/>
</dbReference>
<dbReference type="EMBL" id="JASMQC010000005">
    <property type="protein sequence ID" value="KAK1944701.1"/>
    <property type="molecule type" value="Genomic_DNA"/>
</dbReference>
<feature type="coiled-coil region" evidence="1">
    <location>
        <begin position="80"/>
        <end position="114"/>
    </location>
</feature>
<evidence type="ECO:0000313" key="3">
    <source>
        <dbReference type="EMBL" id="KAK1944701.1"/>
    </source>
</evidence>
<organism evidence="3 4">
    <name type="scientific">Phytophthora citrophthora</name>
    <dbReference type="NCBI Taxonomy" id="4793"/>
    <lineage>
        <taxon>Eukaryota</taxon>
        <taxon>Sar</taxon>
        <taxon>Stramenopiles</taxon>
        <taxon>Oomycota</taxon>
        <taxon>Peronosporomycetes</taxon>
        <taxon>Peronosporales</taxon>
        <taxon>Peronosporaceae</taxon>
        <taxon>Phytophthora</taxon>
    </lineage>
</organism>
<sequence>MSGLNAQELEATLSVVDESLLNTLPVTTPAPSFDVDCVDTFMMIPFRHIESLRVNASSAGFQVPDETKRPAKKVNPNRARDNAQYNLVYLREKVNELEAKLQSLRLNSKGVENAGSIGRMDSMPRVWEEISSRQKRHRDRAEHENARLRVVVQRKQKMVNGLCAVLQKHILQQSLKCSQSVELSQCSIRVMDFEGDIEGFQDLFQRLEAAYAEIHDVFAEARLSDCQFGSEAVHVLKSADDNHIEVLTSKELPFRMEDTGEAAWDLFKGVDKHLDNGGLYGKTMKNLEQPFTILEDFQKEVFSRNLRADVQAKQLIRRCVEPDKDMILFVSSMTPIEIKHKAVEGITYHVREYVLTKRTADSVPGHELSLLQLCTRISIECNPGTTFDAKYLRSVAKFWIGNIGGNFRCYLTRIENALVDRALRGHVTPFCARKRLEMELVGGEDDMRAFEATLSFVEEYASDAFASTDLPAISVTSDVSNSFSFRLEDQMPPDIVPSSSSNSPVATIDTSAMTPANTSAMTPANSSTQFSMGVSKAVPAPSQASNPRKSTRKRKPQTNPNRARNELRFELAFLREKVTQLQQELQALQPPEDDGESTTLATRANGRRSRPSSQVLCAWKGVADRQLRRREGSERENARLRMNVEHQRKVAIDLTKLLRKRMAECAEAQDPSVKENRFTRVLDYHGDLAEFQELFPILEDAYHDLDAVLQETGLATMDIPTEDVHIREGVGGKYVEFFANKVLPFKLSDTTEAAWDHFKGIDKHCGNGELYEKAAMNLDQPFTIIEDFTKEVYSNSSRADMQMKQIVRRYVEPGRDVIMFVCRGKPIEIKHKAIAGLTYHLRSYVIAKRAPASTADHELSLLQFCSRISIDKEPGVVYDPVHVRALTRFLIGNTAGNMRCYQERIENALVDQALKRQLEN</sequence>